<dbReference type="AlphaFoldDB" id="A0A2N0NNC3"/>
<protein>
    <submittedName>
        <fullName evidence="2">Uncharacterized protein</fullName>
    </submittedName>
</protein>
<dbReference type="Proteomes" id="UP000232722">
    <property type="component" value="Unassembled WGS sequence"/>
</dbReference>
<organism evidence="2 3">
    <name type="scientific">Rhizophagus irregularis</name>
    <dbReference type="NCBI Taxonomy" id="588596"/>
    <lineage>
        <taxon>Eukaryota</taxon>
        <taxon>Fungi</taxon>
        <taxon>Fungi incertae sedis</taxon>
        <taxon>Mucoromycota</taxon>
        <taxon>Glomeromycotina</taxon>
        <taxon>Glomeromycetes</taxon>
        <taxon>Glomerales</taxon>
        <taxon>Glomeraceae</taxon>
        <taxon>Rhizophagus</taxon>
    </lineage>
</organism>
<evidence type="ECO:0000256" key="1">
    <source>
        <dbReference type="SAM" id="MobiDB-lite"/>
    </source>
</evidence>
<sequence>MSYFRPKYIRLMGLVGLPDLSSQIQSSNSDIEEDCEDSNYKEDNKKNELALKLKELEYR</sequence>
<evidence type="ECO:0000313" key="3">
    <source>
        <dbReference type="Proteomes" id="UP000232722"/>
    </source>
</evidence>
<reference evidence="2 3" key="1">
    <citation type="submission" date="2016-04" db="EMBL/GenBank/DDBJ databases">
        <title>Genome analyses suggest a sexual origin of heterokaryosis in a supposedly ancient asexual fungus.</title>
        <authorList>
            <person name="Ropars J."/>
            <person name="Sedzielewska K."/>
            <person name="Noel J."/>
            <person name="Charron P."/>
            <person name="Farinelli L."/>
            <person name="Marton T."/>
            <person name="Kruger M."/>
            <person name="Pelin A."/>
            <person name="Brachmann A."/>
            <person name="Corradi N."/>
        </authorList>
    </citation>
    <scope>NUCLEOTIDE SEQUENCE [LARGE SCALE GENOMIC DNA]</scope>
    <source>
        <strain evidence="2 3">A5</strain>
    </source>
</reference>
<dbReference type="EMBL" id="LLXJ01004231">
    <property type="protein sequence ID" value="PKB96034.1"/>
    <property type="molecule type" value="Genomic_DNA"/>
</dbReference>
<gene>
    <name evidence="2" type="ORF">RhiirA5_435587</name>
</gene>
<evidence type="ECO:0000313" key="2">
    <source>
        <dbReference type="EMBL" id="PKB96034.1"/>
    </source>
</evidence>
<reference evidence="2 3" key="2">
    <citation type="submission" date="2017-09" db="EMBL/GenBank/DDBJ databases">
        <title>Extensive intraspecific genome diversity in a model arbuscular mycorrhizal fungus.</title>
        <authorList>
            <person name="Chen E.C."/>
            <person name="Morin E."/>
            <person name="Beaudet D."/>
            <person name="Noel J."/>
            <person name="Ndikumana S."/>
            <person name="Charron P."/>
            <person name="St-Onge C."/>
            <person name="Giorgi J."/>
            <person name="Grigoriev I.V."/>
            <person name="Roux C."/>
            <person name="Martin F.M."/>
            <person name="Corradi N."/>
        </authorList>
    </citation>
    <scope>NUCLEOTIDE SEQUENCE [LARGE SCALE GENOMIC DNA]</scope>
    <source>
        <strain evidence="2 3">A5</strain>
    </source>
</reference>
<proteinExistence type="predicted"/>
<accession>A0A2N0NNC3</accession>
<feature type="region of interest" description="Disordered" evidence="1">
    <location>
        <begin position="23"/>
        <end position="42"/>
    </location>
</feature>
<comment type="caution">
    <text evidence="2">The sequence shown here is derived from an EMBL/GenBank/DDBJ whole genome shotgun (WGS) entry which is preliminary data.</text>
</comment>
<name>A0A2N0NNC3_9GLOM</name>